<dbReference type="EMBL" id="MPUH01002551">
    <property type="protein sequence ID" value="OMJ65023.1"/>
    <property type="molecule type" value="Genomic_DNA"/>
</dbReference>
<dbReference type="AlphaFoldDB" id="A0A1R2AKH1"/>
<sequence length="197" mass="23010">MDNDDMKRAYTLIEKPLEKYNYFTMKNLQNLYKYALENQEDVESDVEEEQFSERFDTSKIPNPECDDTNIYIQESLENAFSEPQIQKKESKEDLEKMHGLPNKSIDESIPKNTSSGQFIKCDCIEEDKNDENVNIKIERKAIKKKSINSNDFLMSEESKDSRDITITVNEEDNSEKLVSFELASPYFDESVAVNSYF</sequence>
<accession>A0A1R2AKH1</accession>
<name>A0A1R2AKH1_9CILI</name>
<comment type="caution">
    <text evidence="1">The sequence shown here is derived from an EMBL/GenBank/DDBJ whole genome shotgun (WGS) entry which is preliminary data.</text>
</comment>
<organism evidence="1 2">
    <name type="scientific">Stentor coeruleus</name>
    <dbReference type="NCBI Taxonomy" id="5963"/>
    <lineage>
        <taxon>Eukaryota</taxon>
        <taxon>Sar</taxon>
        <taxon>Alveolata</taxon>
        <taxon>Ciliophora</taxon>
        <taxon>Postciliodesmatophora</taxon>
        <taxon>Heterotrichea</taxon>
        <taxon>Heterotrichida</taxon>
        <taxon>Stentoridae</taxon>
        <taxon>Stentor</taxon>
    </lineage>
</organism>
<dbReference type="Proteomes" id="UP000187209">
    <property type="component" value="Unassembled WGS sequence"/>
</dbReference>
<evidence type="ECO:0000313" key="2">
    <source>
        <dbReference type="Proteomes" id="UP000187209"/>
    </source>
</evidence>
<evidence type="ECO:0000313" key="1">
    <source>
        <dbReference type="EMBL" id="OMJ65023.1"/>
    </source>
</evidence>
<reference evidence="1 2" key="1">
    <citation type="submission" date="2016-11" db="EMBL/GenBank/DDBJ databases">
        <title>The macronuclear genome of Stentor coeruleus: a giant cell with tiny introns.</title>
        <authorList>
            <person name="Slabodnick M."/>
            <person name="Ruby J.G."/>
            <person name="Reiff S.B."/>
            <person name="Swart E.C."/>
            <person name="Gosai S."/>
            <person name="Prabakaran S."/>
            <person name="Witkowska E."/>
            <person name="Larue G.E."/>
            <person name="Fisher S."/>
            <person name="Freeman R.M."/>
            <person name="Gunawardena J."/>
            <person name="Chu W."/>
            <person name="Stover N.A."/>
            <person name="Gregory B.D."/>
            <person name="Nowacki M."/>
            <person name="Derisi J."/>
            <person name="Roy S.W."/>
            <person name="Marshall W.F."/>
            <person name="Sood P."/>
        </authorList>
    </citation>
    <scope>NUCLEOTIDE SEQUENCE [LARGE SCALE GENOMIC DNA]</scope>
    <source>
        <strain evidence="1">WM001</strain>
    </source>
</reference>
<proteinExistence type="predicted"/>
<gene>
    <name evidence="1" type="ORF">SteCoe_39762</name>
</gene>
<protein>
    <submittedName>
        <fullName evidence="1">Uncharacterized protein</fullName>
    </submittedName>
</protein>
<keyword evidence="2" id="KW-1185">Reference proteome</keyword>